<dbReference type="OrthoDB" id="5358702at2759"/>
<dbReference type="Proteomes" id="UP000697127">
    <property type="component" value="Unassembled WGS sequence"/>
</dbReference>
<dbReference type="AlphaFoldDB" id="A0A9P6WMQ7"/>
<name>A0A9P6WMQ7_9ASCO</name>
<accession>A0A9P6WMQ7</accession>
<protein>
    <submittedName>
        <fullName evidence="1">Uncharacterized protein</fullName>
    </submittedName>
</protein>
<comment type="caution">
    <text evidence="1">The sequence shown here is derived from an EMBL/GenBank/DDBJ whole genome shotgun (WGS) entry which is preliminary data.</text>
</comment>
<keyword evidence="2" id="KW-1185">Reference proteome</keyword>
<gene>
    <name evidence="1" type="ORF">C6P40_004526</name>
</gene>
<dbReference type="EMBL" id="PUHW01000062">
    <property type="protein sequence ID" value="KAG0689771.1"/>
    <property type="molecule type" value="Genomic_DNA"/>
</dbReference>
<evidence type="ECO:0000313" key="2">
    <source>
        <dbReference type="Proteomes" id="UP000697127"/>
    </source>
</evidence>
<sequence>MIGDRIESGLGLGLCATREFIDYFGDSRRNVQILPDEIFNNNLDIQKLIHPGKQIVSFDSGKDGIYIILSKRLFGKIFLESYQYIYRQCETIVQITNENIDDVEIATSGLLFTTPSDTTALRLNCECLLRKGKKQSILFKNYYLISSYLTCNYEKTNKSSCLYQYFKKLNIWLIDSFKTNTRKVENDKDQLFKLTIITCLESIVKHPQNYYANNAIRFFMSNACSLPGINIQSLLNTITQKTNESTDYSLWKTYADCIINLKDNHMIFYREEWNRYAQEKVELQCQVELNMESLRVIFNKCYLQGEYSSSIGPLLTSYTINKVFGFNSNFIKELEKSIKLFEEKYDMEIDCKNGNLINYKGEIVDLNKDLVLRDKFRKVLNIKTVFEISKRET</sequence>
<reference evidence="1" key="1">
    <citation type="submission" date="2020-11" db="EMBL/GenBank/DDBJ databases">
        <title>Kefir isolates.</title>
        <authorList>
            <person name="Marcisauskas S."/>
            <person name="Kim Y."/>
            <person name="Blasche S."/>
        </authorList>
    </citation>
    <scope>NUCLEOTIDE SEQUENCE</scope>
    <source>
        <strain evidence="1">Olga-1</strain>
    </source>
</reference>
<evidence type="ECO:0000313" key="1">
    <source>
        <dbReference type="EMBL" id="KAG0689771.1"/>
    </source>
</evidence>
<organism evidence="1 2">
    <name type="scientific">Pichia californica</name>
    <dbReference type="NCBI Taxonomy" id="460514"/>
    <lineage>
        <taxon>Eukaryota</taxon>
        <taxon>Fungi</taxon>
        <taxon>Dikarya</taxon>
        <taxon>Ascomycota</taxon>
        <taxon>Saccharomycotina</taxon>
        <taxon>Pichiomycetes</taxon>
        <taxon>Pichiales</taxon>
        <taxon>Pichiaceae</taxon>
        <taxon>Pichia</taxon>
    </lineage>
</organism>
<proteinExistence type="predicted"/>